<organism evidence="2 3">
    <name type="scientific">Promethearchaeum syntrophicum</name>
    <dbReference type="NCBI Taxonomy" id="2594042"/>
    <lineage>
        <taxon>Archaea</taxon>
        <taxon>Promethearchaeati</taxon>
        <taxon>Promethearchaeota</taxon>
        <taxon>Promethearchaeia</taxon>
        <taxon>Promethearchaeales</taxon>
        <taxon>Promethearchaeaceae</taxon>
        <taxon>Promethearchaeum</taxon>
    </lineage>
</organism>
<feature type="transmembrane region" description="Helical" evidence="1">
    <location>
        <begin position="110"/>
        <end position="130"/>
    </location>
</feature>
<proteinExistence type="predicted"/>
<dbReference type="GeneID" id="41331183"/>
<dbReference type="AlphaFoldDB" id="A0A5B9DF12"/>
<reference evidence="2 3" key="2">
    <citation type="journal article" date="2024" name="Int. J. Syst. Evol. Microbiol.">
        <title>Promethearchaeum syntrophicum gen. nov., sp. nov., an anaerobic, obligately syntrophic archaeon, the first isolate of the lineage 'Asgard' archaea, and proposal of the new archaeal phylum Promethearchaeota phyl. nov. and kingdom Promethearchaeati regn. nov.</title>
        <authorList>
            <person name="Imachi H."/>
            <person name="Nobu M.K."/>
            <person name="Kato S."/>
            <person name="Takaki Y."/>
            <person name="Miyazaki M."/>
            <person name="Miyata M."/>
            <person name="Ogawara M."/>
            <person name="Saito Y."/>
            <person name="Sakai S."/>
            <person name="Tahara Y.O."/>
            <person name="Takano Y."/>
            <person name="Tasumi E."/>
            <person name="Uematsu K."/>
            <person name="Yoshimura T."/>
            <person name="Itoh T."/>
            <person name="Ohkuma M."/>
            <person name="Takai K."/>
        </authorList>
    </citation>
    <scope>NUCLEOTIDE SEQUENCE [LARGE SCALE GENOMIC DNA]</scope>
    <source>
        <strain evidence="2 3">MK-D1</strain>
    </source>
</reference>
<keyword evidence="1" id="KW-0472">Membrane</keyword>
<evidence type="ECO:0000313" key="3">
    <source>
        <dbReference type="Proteomes" id="UP000321408"/>
    </source>
</evidence>
<dbReference type="EMBL" id="CP042905">
    <property type="protein sequence ID" value="QEE17380.1"/>
    <property type="molecule type" value="Genomic_DNA"/>
</dbReference>
<reference evidence="2 3" key="1">
    <citation type="journal article" date="2020" name="Nature">
        <title>Isolation of an archaeon at the prokaryote-eukaryote interface.</title>
        <authorList>
            <person name="Imachi H."/>
            <person name="Nobu M.K."/>
            <person name="Nakahara N."/>
            <person name="Morono Y."/>
            <person name="Ogawara M."/>
            <person name="Takaki Y."/>
            <person name="Takano Y."/>
            <person name="Uematsu K."/>
            <person name="Ikuta T."/>
            <person name="Ito M."/>
            <person name="Matsui Y."/>
            <person name="Miyazaki M."/>
            <person name="Murata K."/>
            <person name="Saito Y."/>
            <person name="Sakai S."/>
            <person name="Song C."/>
            <person name="Tasumi E."/>
            <person name="Yamanaka Y."/>
            <person name="Yamaguchi T."/>
            <person name="Kamagata Y."/>
            <person name="Tamaki H."/>
            <person name="Takai K."/>
        </authorList>
    </citation>
    <scope>NUCLEOTIDE SEQUENCE [LARGE SCALE GENOMIC DNA]</scope>
    <source>
        <strain evidence="2 3">MK-D1</strain>
    </source>
</reference>
<keyword evidence="3" id="KW-1185">Reference proteome</keyword>
<keyword evidence="1" id="KW-0812">Transmembrane</keyword>
<evidence type="ECO:0000313" key="2">
    <source>
        <dbReference type="EMBL" id="QEE17380.1"/>
    </source>
</evidence>
<feature type="transmembrane region" description="Helical" evidence="1">
    <location>
        <begin position="142"/>
        <end position="162"/>
    </location>
</feature>
<feature type="transmembrane region" description="Helical" evidence="1">
    <location>
        <begin position="47"/>
        <end position="66"/>
    </location>
</feature>
<evidence type="ECO:0000256" key="1">
    <source>
        <dbReference type="SAM" id="Phobius"/>
    </source>
</evidence>
<keyword evidence="1" id="KW-1133">Transmembrane helix</keyword>
<feature type="transmembrane region" description="Helical" evidence="1">
    <location>
        <begin position="9"/>
        <end position="27"/>
    </location>
</feature>
<feature type="transmembrane region" description="Helical" evidence="1">
    <location>
        <begin position="78"/>
        <end position="98"/>
    </location>
</feature>
<dbReference type="KEGG" id="psyt:DSAG12_03213"/>
<name>A0A5B9DF12_9ARCH</name>
<gene>
    <name evidence="2" type="ORF">DSAG12_03213</name>
</gene>
<dbReference type="Proteomes" id="UP000321408">
    <property type="component" value="Chromosome"/>
</dbReference>
<sequence>MNRFDKKWTFAKVVIYLVFFSLLHFLYEWLPYFPVGIFAGTSESVLQHMKLAFWAYFFTVLIEYAVFRKKEELGKDYWTMRLFTTLLIPWLEILVWYIGPMFLPHIEPLAVELIYSFIVLIIIALIAIGIENNVIIQFNKKSFGLILGLFMLTILLLTVFSFKEPYLDVFHVPDLNH</sequence>
<dbReference type="Pfam" id="PF20122">
    <property type="entry name" value="DUF6512"/>
    <property type="match status" value="1"/>
</dbReference>
<dbReference type="RefSeq" id="WP_147664275.1">
    <property type="nucleotide sequence ID" value="NZ_CP042905.2"/>
</dbReference>
<accession>A0A5B9DF12</accession>
<dbReference type="InterPro" id="IPR045407">
    <property type="entry name" value="DUF6512"/>
</dbReference>
<protein>
    <submittedName>
        <fullName evidence="2">DUF6512 family protein</fullName>
    </submittedName>
</protein>